<accession>A0A521B5W8</accession>
<comment type="subcellular location">
    <subcellularLocation>
        <location evidence="1">Endomembrane system</location>
        <topology evidence="1">Multi-pass membrane protein</topology>
    </subcellularLocation>
</comment>
<protein>
    <submittedName>
        <fullName evidence="6">Protein-S-isoprenylcysteine O-methyltransferase Ste14</fullName>
    </submittedName>
</protein>
<gene>
    <name evidence="6" type="ORF">SAMN06265173_102156</name>
</gene>
<evidence type="ECO:0000313" key="7">
    <source>
        <dbReference type="Proteomes" id="UP000316030"/>
    </source>
</evidence>
<dbReference type="PANTHER" id="PTHR12714:SF24">
    <property type="entry name" value="SLR1182 PROTEIN"/>
    <property type="match status" value="1"/>
</dbReference>
<keyword evidence="6" id="KW-0489">Methyltransferase</keyword>
<organism evidence="6 7">
    <name type="scientific">Thalassovita litoralis</name>
    <dbReference type="NCBI Taxonomy" id="1010611"/>
    <lineage>
        <taxon>Bacteria</taxon>
        <taxon>Pseudomonadati</taxon>
        <taxon>Pseudomonadota</taxon>
        <taxon>Alphaproteobacteria</taxon>
        <taxon>Rhodobacterales</taxon>
        <taxon>Roseobacteraceae</taxon>
        <taxon>Thalassovita</taxon>
    </lineage>
</organism>
<dbReference type="GO" id="GO:0032259">
    <property type="term" value="P:methylation"/>
    <property type="evidence" value="ECO:0007669"/>
    <property type="project" value="UniProtKB-KW"/>
</dbReference>
<dbReference type="PANTHER" id="PTHR12714">
    <property type="entry name" value="PROTEIN-S ISOPRENYLCYSTEINE O-METHYLTRANSFERASE"/>
    <property type="match status" value="1"/>
</dbReference>
<dbReference type="Proteomes" id="UP000316030">
    <property type="component" value="Unassembled WGS sequence"/>
</dbReference>
<evidence type="ECO:0000256" key="2">
    <source>
        <dbReference type="ARBA" id="ARBA00022692"/>
    </source>
</evidence>
<proteinExistence type="predicted"/>
<keyword evidence="2 5" id="KW-0812">Transmembrane</keyword>
<keyword evidence="6" id="KW-0808">Transferase</keyword>
<evidence type="ECO:0000313" key="6">
    <source>
        <dbReference type="EMBL" id="SMO42479.1"/>
    </source>
</evidence>
<keyword evidence="7" id="KW-1185">Reference proteome</keyword>
<dbReference type="GO" id="GO:0012505">
    <property type="term" value="C:endomembrane system"/>
    <property type="evidence" value="ECO:0007669"/>
    <property type="project" value="UniProtKB-SubCell"/>
</dbReference>
<keyword evidence="3 5" id="KW-1133">Transmembrane helix</keyword>
<sequence>MLKWIDIPPVWLLLAAVLAWGQAPYYPLGLSFGGIWADFLGGILVGGGVLLMLLAVYEMRQKRTTFVPHRDASTMVTSGIFSRSRNPIYLGDVLVLAGLILRFDAVLALPLVPILLWVLEKRFVIPEENRLRIKFRANFARYCEKTRRWI</sequence>
<name>A0A521B5W8_9RHOB</name>
<evidence type="ECO:0000256" key="4">
    <source>
        <dbReference type="ARBA" id="ARBA00023136"/>
    </source>
</evidence>
<evidence type="ECO:0000256" key="3">
    <source>
        <dbReference type="ARBA" id="ARBA00022989"/>
    </source>
</evidence>
<evidence type="ECO:0000256" key="1">
    <source>
        <dbReference type="ARBA" id="ARBA00004127"/>
    </source>
</evidence>
<dbReference type="AlphaFoldDB" id="A0A521B5W8"/>
<keyword evidence="4 5" id="KW-0472">Membrane</keyword>
<reference evidence="6 7" key="1">
    <citation type="submission" date="2017-05" db="EMBL/GenBank/DDBJ databases">
        <authorList>
            <person name="Varghese N."/>
            <person name="Submissions S."/>
        </authorList>
    </citation>
    <scope>NUCLEOTIDE SEQUENCE [LARGE SCALE GENOMIC DNA]</scope>
    <source>
        <strain evidence="6 7">DSM 29506</strain>
    </source>
</reference>
<dbReference type="GO" id="GO:0008168">
    <property type="term" value="F:methyltransferase activity"/>
    <property type="evidence" value="ECO:0007669"/>
    <property type="project" value="UniProtKB-KW"/>
</dbReference>
<feature type="transmembrane region" description="Helical" evidence="5">
    <location>
        <begin position="93"/>
        <end position="119"/>
    </location>
</feature>
<dbReference type="Pfam" id="PF04191">
    <property type="entry name" value="PEMT"/>
    <property type="match status" value="1"/>
</dbReference>
<evidence type="ECO:0000256" key="5">
    <source>
        <dbReference type="SAM" id="Phobius"/>
    </source>
</evidence>
<dbReference type="Gene3D" id="1.20.120.1630">
    <property type="match status" value="1"/>
</dbReference>
<dbReference type="EMBL" id="FXTO01000002">
    <property type="protein sequence ID" value="SMO42479.1"/>
    <property type="molecule type" value="Genomic_DNA"/>
</dbReference>
<dbReference type="InterPro" id="IPR007318">
    <property type="entry name" value="Phopholipid_MeTrfase"/>
</dbReference>
<feature type="transmembrane region" description="Helical" evidence="5">
    <location>
        <begin position="35"/>
        <end position="57"/>
    </location>
</feature>